<dbReference type="GO" id="GO:0046872">
    <property type="term" value="F:metal ion binding"/>
    <property type="evidence" value="ECO:0007669"/>
    <property type="project" value="UniProtKB-KW"/>
</dbReference>
<organism evidence="11 12">
    <name type="scientific">Tritrichomonas foetus</name>
    <dbReference type="NCBI Taxonomy" id="1144522"/>
    <lineage>
        <taxon>Eukaryota</taxon>
        <taxon>Metamonada</taxon>
        <taxon>Parabasalia</taxon>
        <taxon>Tritrichomonadida</taxon>
        <taxon>Tritrichomonadidae</taxon>
        <taxon>Tritrichomonas</taxon>
    </lineage>
</organism>
<keyword evidence="12" id="KW-1185">Reference proteome</keyword>
<dbReference type="AlphaFoldDB" id="A0A1J4JVB6"/>
<keyword evidence="5" id="KW-0904">Protein phosphatase</keyword>
<dbReference type="InterPro" id="IPR004843">
    <property type="entry name" value="Calcineurin-like_PHP"/>
</dbReference>
<dbReference type="GO" id="GO:0005634">
    <property type="term" value="C:nucleus"/>
    <property type="evidence" value="ECO:0007669"/>
    <property type="project" value="TreeGrafter"/>
</dbReference>
<evidence type="ECO:0000256" key="6">
    <source>
        <dbReference type="ARBA" id="ARBA00023211"/>
    </source>
</evidence>
<evidence type="ECO:0000256" key="1">
    <source>
        <dbReference type="ARBA" id="ARBA00001936"/>
    </source>
</evidence>
<evidence type="ECO:0000259" key="10">
    <source>
        <dbReference type="SMART" id="SM00156"/>
    </source>
</evidence>
<dbReference type="CDD" id="cd00144">
    <property type="entry name" value="MPP_PPP_family"/>
    <property type="match status" value="1"/>
</dbReference>
<dbReference type="Gene3D" id="3.60.21.10">
    <property type="match status" value="1"/>
</dbReference>
<evidence type="ECO:0000313" key="11">
    <source>
        <dbReference type="EMBL" id="OHT02376.1"/>
    </source>
</evidence>
<comment type="catalytic activity">
    <reaction evidence="8">
        <text>O-phospho-L-threonyl-[protein] + H2O = L-threonyl-[protein] + phosphate</text>
        <dbReference type="Rhea" id="RHEA:47004"/>
        <dbReference type="Rhea" id="RHEA-COMP:11060"/>
        <dbReference type="Rhea" id="RHEA-COMP:11605"/>
        <dbReference type="ChEBI" id="CHEBI:15377"/>
        <dbReference type="ChEBI" id="CHEBI:30013"/>
        <dbReference type="ChEBI" id="CHEBI:43474"/>
        <dbReference type="ChEBI" id="CHEBI:61977"/>
        <dbReference type="EC" id="3.1.3.16"/>
    </reaction>
</comment>
<sequence length="358" mass="39866">MSDKAVKVFGAFRQVFVAAKDLPSNAEIHVPIPKFDYNTLFHLVEITASILVKQQNVVQVEPPVYVIGDIKGNVIDLVRILTKTESFTNHRFIFLGNYFDNFMVSEDIVALLTSIIILFPHNVYLLRSNTDIALNNSRGMDPNLFEGIRNMLSLCPLGAIVKNRFYCSADGVPIDQPLISHLLEIERPNNDIMPTFGYQEDFAKIMSFFQKNNIKKVIRGGEVVPKGIEKGADGHIIMIFSCTNYQHKRNRGGFVFISAEGECKGYNIPVTSSSKSNKPAHPSAGLEPGQVVRDKKIVFKMNFTGPLPKAKKGASALKPRKIGSMALIGDHGRRRSIQGMPKSSVYDQISNINPDDVR</sequence>
<dbReference type="InterPro" id="IPR006186">
    <property type="entry name" value="Ser/Thr-sp_prot-phosphatase"/>
</dbReference>
<feature type="domain" description="Serine/threonine specific protein phosphatases" evidence="10">
    <location>
        <begin position="35"/>
        <end position="272"/>
    </location>
</feature>
<evidence type="ECO:0000256" key="7">
    <source>
        <dbReference type="ARBA" id="ARBA00047761"/>
    </source>
</evidence>
<dbReference type="Pfam" id="PF00149">
    <property type="entry name" value="Metallophos"/>
    <property type="match status" value="1"/>
</dbReference>
<dbReference type="SUPFAM" id="SSF56300">
    <property type="entry name" value="Metallo-dependent phosphatases"/>
    <property type="match status" value="1"/>
</dbReference>
<proteinExistence type="predicted"/>
<evidence type="ECO:0000256" key="8">
    <source>
        <dbReference type="ARBA" id="ARBA00048336"/>
    </source>
</evidence>
<evidence type="ECO:0000256" key="4">
    <source>
        <dbReference type="ARBA" id="ARBA00022801"/>
    </source>
</evidence>
<dbReference type="InterPro" id="IPR029052">
    <property type="entry name" value="Metallo-depent_PP-like"/>
</dbReference>
<keyword evidence="3" id="KW-0479">Metal-binding</keyword>
<evidence type="ECO:0000313" key="12">
    <source>
        <dbReference type="Proteomes" id="UP000179807"/>
    </source>
</evidence>
<dbReference type="GO" id="GO:0005737">
    <property type="term" value="C:cytoplasm"/>
    <property type="evidence" value="ECO:0007669"/>
    <property type="project" value="TreeGrafter"/>
</dbReference>
<comment type="catalytic activity">
    <reaction evidence="7">
        <text>O-phospho-L-seryl-[protein] + H2O = L-seryl-[protein] + phosphate</text>
        <dbReference type="Rhea" id="RHEA:20629"/>
        <dbReference type="Rhea" id="RHEA-COMP:9863"/>
        <dbReference type="Rhea" id="RHEA-COMP:11604"/>
        <dbReference type="ChEBI" id="CHEBI:15377"/>
        <dbReference type="ChEBI" id="CHEBI:29999"/>
        <dbReference type="ChEBI" id="CHEBI:43474"/>
        <dbReference type="ChEBI" id="CHEBI:83421"/>
        <dbReference type="EC" id="3.1.3.16"/>
    </reaction>
</comment>
<dbReference type="PANTHER" id="PTHR11668">
    <property type="entry name" value="SERINE/THREONINE PROTEIN PHOSPHATASE"/>
    <property type="match status" value="1"/>
</dbReference>
<gene>
    <name evidence="11" type="ORF">TRFO_30573</name>
</gene>
<reference evidence="11" key="1">
    <citation type="submission" date="2016-10" db="EMBL/GenBank/DDBJ databases">
        <authorList>
            <person name="Benchimol M."/>
            <person name="Almeida L.G."/>
            <person name="Vasconcelos A.T."/>
            <person name="Perreira-Neves A."/>
            <person name="Rosa I.A."/>
            <person name="Tasca T."/>
            <person name="Bogo M.R."/>
            <person name="de Souza W."/>
        </authorList>
    </citation>
    <scope>NUCLEOTIDE SEQUENCE [LARGE SCALE GENOMIC DNA]</scope>
    <source>
        <strain evidence="11">K</strain>
    </source>
</reference>
<keyword evidence="4" id="KW-0378">Hydrolase</keyword>
<evidence type="ECO:0000256" key="3">
    <source>
        <dbReference type="ARBA" id="ARBA00022723"/>
    </source>
</evidence>
<name>A0A1J4JVB6_9EUKA</name>
<dbReference type="SMART" id="SM00156">
    <property type="entry name" value="PP2Ac"/>
    <property type="match status" value="1"/>
</dbReference>
<protein>
    <recommendedName>
        <fullName evidence="2">protein-serine/threonine phosphatase</fullName>
        <ecNumber evidence="2">3.1.3.16</ecNumber>
    </recommendedName>
</protein>
<feature type="compositionally biased region" description="Polar residues" evidence="9">
    <location>
        <begin position="345"/>
        <end position="358"/>
    </location>
</feature>
<comment type="caution">
    <text evidence="11">The sequence shown here is derived from an EMBL/GenBank/DDBJ whole genome shotgun (WGS) entry which is preliminary data.</text>
</comment>
<feature type="region of interest" description="Disordered" evidence="9">
    <location>
        <begin position="325"/>
        <end position="358"/>
    </location>
</feature>
<comment type="cofactor">
    <cofactor evidence="1">
        <name>Mn(2+)</name>
        <dbReference type="ChEBI" id="CHEBI:29035"/>
    </cofactor>
</comment>
<evidence type="ECO:0000256" key="9">
    <source>
        <dbReference type="SAM" id="MobiDB-lite"/>
    </source>
</evidence>
<evidence type="ECO:0000256" key="2">
    <source>
        <dbReference type="ARBA" id="ARBA00013081"/>
    </source>
</evidence>
<dbReference type="RefSeq" id="XP_068355512.1">
    <property type="nucleotide sequence ID" value="XM_068507436.1"/>
</dbReference>
<dbReference type="EC" id="3.1.3.16" evidence="2"/>
<dbReference type="Proteomes" id="UP000179807">
    <property type="component" value="Unassembled WGS sequence"/>
</dbReference>
<dbReference type="InterPro" id="IPR050341">
    <property type="entry name" value="PP1_catalytic_subunit"/>
</dbReference>
<accession>A0A1J4JVB6</accession>
<evidence type="ECO:0000256" key="5">
    <source>
        <dbReference type="ARBA" id="ARBA00022912"/>
    </source>
</evidence>
<dbReference type="PRINTS" id="PR00114">
    <property type="entry name" value="STPHPHTASE"/>
</dbReference>
<dbReference type="VEuPathDB" id="TrichDB:TRFO_30573"/>
<dbReference type="GO" id="GO:0004722">
    <property type="term" value="F:protein serine/threonine phosphatase activity"/>
    <property type="evidence" value="ECO:0007669"/>
    <property type="project" value="UniProtKB-EC"/>
</dbReference>
<keyword evidence="6" id="KW-0464">Manganese</keyword>
<dbReference type="PANTHER" id="PTHR11668:SF300">
    <property type="entry name" value="SERINE_THREONINE-PROTEIN PHOSPHATASE"/>
    <property type="match status" value="1"/>
</dbReference>
<dbReference type="EMBL" id="MLAK01000870">
    <property type="protein sequence ID" value="OHT02376.1"/>
    <property type="molecule type" value="Genomic_DNA"/>
</dbReference>
<dbReference type="GeneID" id="94842140"/>